<organism evidence="7 8">
    <name type="scientific">Stylophora pistillata</name>
    <name type="common">Smooth cauliflower coral</name>
    <dbReference type="NCBI Taxonomy" id="50429"/>
    <lineage>
        <taxon>Eukaryota</taxon>
        <taxon>Metazoa</taxon>
        <taxon>Cnidaria</taxon>
        <taxon>Anthozoa</taxon>
        <taxon>Hexacorallia</taxon>
        <taxon>Scleractinia</taxon>
        <taxon>Astrocoeniina</taxon>
        <taxon>Pocilloporidae</taxon>
        <taxon>Stylophora</taxon>
    </lineage>
</organism>
<keyword evidence="5" id="KW-0560">Oxidoreductase</keyword>
<dbReference type="Pfam" id="PF01266">
    <property type="entry name" value="DAO"/>
    <property type="match status" value="1"/>
</dbReference>
<gene>
    <name evidence="7" type="primary">PIPOX</name>
    <name evidence="7" type="ORF">AWC38_SpisGene12085</name>
</gene>
<dbReference type="InterPro" id="IPR045170">
    <property type="entry name" value="MTOX"/>
</dbReference>
<dbReference type="InterPro" id="IPR006076">
    <property type="entry name" value="FAD-dep_OxRdtase"/>
</dbReference>
<accession>A0A2B4S1V1</accession>
<dbReference type="PANTHER" id="PTHR10961">
    <property type="entry name" value="PEROXISOMAL SARCOSINE OXIDASE"/>
    <property type="match status" value="1"/>
</dbReference>
<dbReference type="OrthoDB" id="424974at2759"/>
<dbReference type="SUPFAM" id="SSF54373">
    <property type="entry name" value="FAD-linked reductases, C-terminal domain"/>
    <property type="match status" value="1"/>
</dbReference>
<comment type="cofactor">
    <cofactor evidence="1">
        <name>FAD</name>
        <dbReference type="ChEBI" id="CHEBI:57692"/>
    </cofactor>
</comment>
<dbReference type="PANTHER" id="PTHR10961:SF46">
    <property type="entry name" value="PEROXISOMAL SARCOSINE OXIDASE"/>
    <property type="match status" value="1"/>
</dbReference>
<dbReference type="GO" id="GO:0033514">
    <property type="term" value="P:L-lysine catabolic process to acetyl-CoA via L-pipecolate"/>
    <property type="evidence" value="ECO:0007669"/>
    <property type="project" value="TreeGrafter"/>
</dbReference>
<dbReference type="Proteomes" id="UP000225706">
    <property type="component" value="Unassembled WGS sequence"/>
</dbReference>
<dbReference type="Gene3D" id="3.30.9.10">
    <property type="entry name" value="D-Amino Acid Oxidase, subunit A, domain 2"/>
    <property type="match status" value="1"/>
</dbReference>
<evidence type="ECO:0000256" key="4">
    <source>
        <dbReference type="ARBA" id="ARBA00022827"/>
    </source>
</evidence>
<dbReference type="GO" id="GO:0050660">
    <property type="term" value="F:flavin adenine dinucleotide binding"/>
    <property type="evidence" value="ECO:0007669"/>
    <property type="project" value="InterPro"/>
</dbReference>
<dbReference type="SUPFAM" id="SSF51905">
    <property type="entry name" value="FAD/NAD(P)-binding domain"/>
    <property type="match status" value="1"/>
</dbReference>
<evidence type="ECO:0000256" key="3">
    <source>
        <dbReference type="ARBA" id="ARBA00022630"/>
    </source>
</evidence>
<dbReference type="GO" id="GO:0008115">
    <property type="term" value="F:sarcosine oxidase activity"/>
    <property type="evidence" value="ECO:0007669"/>
    <property type="project" value="TreeGrafter"/>
</dbReference>
<sequence length="394" mass="43410">MASRDEIYDVCVVGAGIEGSSAARYLASRKKKTLLLEQFPLPHARGSSHGHSRIVRYGYPEDFHVALMPEAFEMWSEIEKKFGKPLLKRCGLLTIDEPPYADVARVITNVQGVGQECIPLSSDESSKRFPGLNISPDESCALEPGSGLIDANSALKALQEQFVEFGGILCDREKVLDIEPGSVVTIKTVNNTYKAKSVVITVGPWVNKVLNPLGVTIPLSIQRMSVCYWPVTEPHLYSADKFPVFIFCTPLGQRDTHVYGFPVNEYPGLIKICPHKGTEIPSPELRDSGAPEKDLNVQFTAEVIKAHFPGVKPEPSIVESCIYSVTPDHLFVMDMHPEFRNIIIGAGFSGHGFKMAPVVGKILSQMALGEKVSYDVLPFRLSRFKSFGRSKSSL</sequence>
<dbReference type="STRING" id="50429.A0A2B4S1V1"/>
<evidence type="ECO:0000259" key="6">
    <source>
        <dbReference type="Pfam" id="PF01266"/>
    </source>
</evidence>
<dbReference type="NCBIfam" id="NF008425">
    <property type="entry name" value="PRK11259.1"/>
    <property type="match status" value="1"/>
</dbReference>
<proteinExistence type="inferred from homology"/>
<protein>
    <submittedName>
        <fullName evidence="7">Peroxisomal sarcosine oxidase</fullName>
    </submittedName>
</protein>
<evidence type="ECO:0000256" key="5">
    <source>
        <dbReference type="ARBA" id="ARBA00023002"/>
    </source>
</evidence>
<comment type="caution">
    <text evidence="7">The sequence shown here is derived from an EMBL/GenBank/DDBJ whole genome shotgun (WGS) entry which is preliminary data.</text>
</comment>
<comment type="similarity">
    <text evidence="2">Belongs to the MSOX/MTOX family.</text>
</comment>
<dbReference type="InterPro" id="IPR036188">
    <property type="entry name" value="FAD/NAD-bd_sf"/>
</dbReference>
<dbReference type="GO" id="GO:0005777">
    <property type="term" value="C:peroxisome"/>
    <property type="evidence" value="ECO:0007669"/>
    <property type="project" value="TreeGrafter"/>
</dbReference>
<evidence type="ECO:0000313" key="7">
    <source>
        <dbReference type="EMBL" id="PFX23386.1"/>
    </source>
</evidence>
<keyword evidence="8" id="KW-1185">Reference proteome</keyword>
<keyword evidence="4" id="KW-0274">FAD</keyword>
<reference evidence="8" key="1">
    <citation type="journal article" date="2017" name="bioRxiv">
        <title>Comparative analysis of the genomes of Stylophora pistillata and Acropora digitifera provides evidence for extensive differences between species of corals.</title>
        <authorList>
            <person name="Voolstra C.R."/>
            <person name="Li Y."/>
            <person name="Liew Y.J."/>
            <person name="Baumgarten S."/>
            <person name="Zoccola D."/>
            <person name="Flot J.-F."/>
            <person name="Tambutte S."/>
            <person name="Allemand D."/>
            <person name="Aranda M."/>
        </authorList>
    </citation>
    <scope>NUCLEOTIDE SEQUENCE [LARGE SCALE GENOMIC DNA]</scope>
</reference>
<dbReference type="AlphaFoldDB" id="A0A2B4S1V1"/>
<keyword evidence="3" id="KW-0285">Flavoprotein</keyword>
<dbReference type="Gene3D" id="3.50.50.60">
    <property type="entry name" value="FAD/NAD(P)-binding domain"/>
    <property type="match status" value="1"/>
</dbReference>
<dbReference type="EMBL" id="LSMT01000209">
    <property type="protein sequence ID" value="PFX23386.1"/>
    <property type="molecule type" value="Genomic_DNA"/>
</dbReference>
<evidence type="ECO:0000256" key="1">
    <source>
        <dbReference type="ARBA" id="ARBA00001974"/>
    </source>
</evidence>
<evidence type="ECO:0000256" key="2">
    <source>
        <dbReference type="ARBA" id="ARBA00010989"/>
    </source>
</evidence>
<dbReference type="GO" id="GO:0050031">
    <property type="term" value="F:L-pipecolate oxidase activity"/>
    <property type="evidence" value="ECO:0007669"/>
    <property type="project" value="TreeGrafter"/>
</dbReference>
<name>A0A2B4S1V1_STYPI</name>
<feature type="domain" description="FAD dependent oxidoreductase" evidence="6">
    <location>
        <begin position="9"/>
        <end position="366"/>
    </location>
</feature>
<evidence type="ECO:0000313" key="8">
    <source>
        <dbReference type="Proteomes" id="UP000225706"/>
    </source>
</evidence>